<dbReference type="GO" id="GO:0004722">
    <property type="term" value="F:protein serine/threonine phosphatase activity"/>
    <property type="evidence" value="ECO:0007669"/>
    <property type="project" value="InterPro"/>
</dbReference>
<dbReference type="SUPFAM" id="SSF81606">
    <property type="entry name" value="PP2C-like"/>
    <property type="match status" value="1"/>
</dbReference>
<comment type="caution">
    <text evidence="3">The sequence shown here is derived from an EMBL/GenBank/DDBJ whole genome shotgun (WGS) entry which is preliminary data.</text>
</comment>
<dbReference type="AlphaFoldDB" id="A0AAV0S8G9"/>
<feature type="region of interest" description="Disordered" evidence="1">
    <location>
        <begin position="1"/>
        <end position="64"/>
    </location>
</feature>
<dbReference type="SMART" id="SM00332">
    <property type="entry name" value="PP2Cc"/>
    <property type="match status" value="1"/>
</dbReference>
<dbReference type="Gene3D" id="3.60.40.10">
    <property type="entry name" value="PPM-type phosphatase domain"/>
    <property type="match status" value="1"/>
</dbReference>
<protein>
    <recommendedName>
        <fullName evidence="2">PPM-type phosphatase domain-containing protein</fullName>
    </recommendedName>
</protein>
<name>A0AAV0S8G9_9ROSI</name>
<accession>A0AAV0S8G9</accession>
<proteinExistence type="predicted"/>
<dbReference type="PROSITE" id="PS51746">
    <property type="entry name" value="PPM_2"/>
    <property type="match status" value="1"/>
</dbReference>
<dbReference type="Pfam" id="PF00481">
    <property type="entry name" value="PP2C"/>
    <property type="match status" value="1"/>
</dbReference>
<dbReference type="InterPro" id="IPR015655">
    <property type="entry name" value="PP2C"/>
</dbReference>
<dbReference type="InterPro" id="IPR001932">
    <property type="entry name" value="PPM-type_phosphatase-like_dom"/>
</dbReference>
<dbReference type="Proteomes" id="UP001154282">
    <property type="component" value="Unassembled WGS sequence"/>
</dbReference>
<evidence type="ECO:0000313" key="4">
    <source>
        <dbReference type="Proteomes" id="UP001154282"/>
    </source>
</evidence>
<gene>
    <name evidence="3" type="ORF">LITE_LOCUS52034</name>
</gene>
<dbReference type="InterPro" id="IPR036457">
    <property type="entry name" value="PPM-type-like_dom_sf"/>
</dbReference>
<organism evidence="3 4">
    <name type="scientific">Linum tenue</name>
    <dbReference type="NCBI Taxonomy" id="586396"/>
    <lineage>
        <taxon>Eukaryota</taxon>
        <taxon>Viridiplantae</taxon>
        <taxon>Streptophyta</taxon>
        <taxon>Embryophyta</taxon>
        <taxon>Tracheophyta</taxon>
        <taxon>Spermatophyta</taxon>
        <taxon>Magnoliopsida</taxon>
        <taxon>eudicotyledons</taxon>
        <taxon>Gunneridae</taxon>
        <taxon>Pentapetalae</taxon>
        <taxon>rosids</taxon>
        <taxon>fabids</taxon>
        <taxon>Malpighiales</taxon>
        <taxon>Linaceae</taxon>
        <taxon>Linum</taxon>
    </lineage>
</organism>
<dbReference type="PANTHER" id="PTHR13832:SF684">
    <property type="entry name" value="PROTEIN PHOSPHATASE 2C 27-RELATED"/>
    <property type="match status" value="1"/>
</dbReference>
<sequence length="318" mass="34771">MCVQDAESVAQEAEMEEEEKMEKNDGGGGGGSSGGSDNRKQARPFRPAQVENWDKDSSFVAPGAGISVGESISEDRVSTERRTTNFVPALRSGEWSDIGGRSEMEDTYVCISDLAKKFGYDDLLTQETISLYGVNAGDCRAVLSRNGMAIELSMDHRPCSIIERLRVESLGGYVDDGYLNGQLSVTRALGDWHLEGMKDAGEKDGGGGPLIAEPELKLITLTHEDEFLIIGCDGIWEVFFSQNAVHFARRRLQQHNDVKQCCKEMVEEAIKRGATDNLTVVIVGFHSEPPPSTVVPKGRVRRSISAEGLQNLRCLLQG</sequence>
<keyword evidence="4" id="KW-1185">Reference proteome</keyword>
<evidence type="ECO:0000313" key="3">
    <source>
        <dbReference type="EMBL" id="CAI0629549.1"/>
    </source>
</evidence>
<evidence type="ECO:0000256" key="1">
    <source>
        <dbReference type="SAM" id="MobiDB-lite"/>
    </source>
</evidence>
<evidence type="ECO:0000259" key="2">
    <source>
        <dbReference type="PROSITE" id="PS51746"/>
    </source>
</evidence>
<reference evidence="3" key="1">
    <citation type="submission" date="2022-08" db="EMBL/GenBank/DDBJ databases">
        <authorList>
            <person name="Gutierrez-Valencia J."/>
        </authorList>
    </citation>
    <scope>NUCLEOTIDE SEQUENCE</scope>
</reference>
<dbReference type="EMBL" id="CAMGYJ010000011">
    <property type="protein sequence ID" value="CAI0629549.1"/>
    <property type="molecule type" value="Genomic_DNA"/>
</dbReference>
<dbReference type="PANTHER" id="PTHR13832">
    <property type="entry name" value="PROTEIN PHOSPHATASE 2C"/>
    <property type="match status" value="1"/>
</dbReference>
<feature type="domain" description="PPM-type phosphatase" evidence="2">
    <location>
        <begin position="4"/>
        <end position="285"/>
    </location>
</feature>
<dbReference type="CDD" id="cd00143">
    <property type="entry name" value="PP2Cc"/>
    <property type="match status" value="1"/>
</dbReference>